<evidence type="ECO:0000256" key="1">
    <source>
        <dbReference type="ARBA" id="ARBA00022801"/>
    </source>
</evidence>
<gene>
    <name evidence="6" type="ORF">CVN68_20085</name>
</gene>
<dbReference type="PANTHER" id="PTHR47572">
    <property type="entry name" value="LIPOPROTEIN-RELATED"/>
    <property type="match status" value="1"/>
</dbReference>
<evidence type="ECO:0000256" key="2">
    <source>
        <dbReference type="SAM" id="MobiDB-lite"/>
    </source>
</evidence>
<evidence type="ECO:0000259" key="5">
    <source>
        <dbReference type="Pfam" id="PF12708"/>
    </source>
</evidence>
<dbReference type="OrthoDB" id="7482115at2"/>
<evidence type="ECO:0000256" key="3">
    <source>
        <dbReference type="SAM" id="SignalP"/>
    </source>
</evidence>
<dbReference type="InterPro" id="IPR012334">
    <property type="entry name" value="Pectin_lyas_fold"/>
</dbReference>
<feature type="domain" description="SMP-30/Gluconolactonase/LRE-like region" evidence="4">
    <location>
        <begin position="935"/>
        <end position="1004"/>
    </location>
</feature>
<keyword evidence="1" id="KW-0378">Hydrolase</keyword>
<dbReference type="Proteomes" id="UP000229081">
    <property type="component" value="Chromosome"/>
</dbReference>
<dbReference type="GO" id="GO:0016787">
    <property type="term" value="F:hydrolase activity"/>
    <property type="evidence" value="ECO:0007669"/>
    <property type="project" value="UniProtKB-KW"/>
</dbReference>
<dbReference type="InterPro" id="IPR051262">
    <property type="entry name" value="SMP-30/CGR1_Lactonase"/>
</dbReference>
<organism evidence="6 7">
    <name type="scientific">Sphingomonas psychrotolerans</name>
    <dbReference type="NCBI Taxonomy" id="1327635"/>
    <lineage>
        <taxon>Bacteria</taxon>
        <taxon>Pseudomonadati</taxon>
        <taxon>Pseudomonadota</taxon>
        <taxon>Alphaproteobacteria</taxon>
        <taxon>Sphingomonadales</taxon>
        <taxon>Sphingomonadaceae</taxon>
        <taxon>Sphingomonas</taxon>
    </lineage>
</organism>
<evidence type="ECO:0000313" key="7">
    <source>
        <dbReference type="Proteomes" id="UP000229081"/>
    </source>
</evidence>
<dbReference type="PANTHER" id="PTHR47572:SF4">
    <property type="entry name" value="LACTONASE DRP35"/>
    <property type="match status" value="1"/>
</dbReference>
<dbReference type="EMBL" id="CP024923">
    <property type="protein sequence ID" value="ATY33969.1"/>
    <property type="molecule type" value="Genomic_DNA"/>
</dbReference>
<feature type="chain" id="PRO_5014830229" evidence="3">
    <location>
        <begin position="24"/>
        <end position="1013"/>
    </location>
</feature>
<proteinExistence type="predicted"/>
<keyword evidence="3" id="KW-0732">Signal</keyword>
<keyword evidence="7" id="KW-1185">Reference proteome</keyword>
<reference evidence="6 7" key="1">
    <citation type="submission" date="2017-11" db="EMBL/GenBank/DDBJ databases">
        <title>Complete genome sequence of Sphingomonas sp. Strain Cra20, a psychrotolerant potential plant growth promoting rhizobacteria.</title>
        <authorList>
            <person name="Luo Y."/>
        </authorList>
    </citation>
    <scope>NUCLEOTIDE SEQUENCE [LARGE SCALE GENOMIC DNA]</scope>
    <source>
        <strain evidence="6 7">Cra20</strain>
    </source>
</reference>
<feature type="signal peptide" evidence="3">
    <location>
        <begin position="1"/>
        <end position="23"/>
    </location>
</feature>
<evidence type="ECO:0000313" key="6">
    <source>
        <dbReference type="EMBL" id="ATY33969.1"/>
    </source>
</evidence>
<dbReference type="AlphaFoldDB" id="A0A2K8MPS0"/>
<feature type="region of interest" description="Disordered" evidence="2">
    <location>
        <begin position="513"/>
        <end position="532"/>
    </location>
</feature>
<protein>
    <submittedName>
        <fullName evidence="6">Gluconolaconase</fullName>
    </submittedName>
</protein>
<name>A0A2K8MPS0_9SPHN</name>
<dbReference type="SUPFAM" id="SSF63829">
    <property type="entry name" value="Calcium-dependent phosphotriesterase"/>
    <property type="match status" value="1"/>
</dbReference>
<dbReference type="Gene3D" id="2.120.10.30">
    <property type="entry name" value="TolB, C-terminal domain"/>
    <property type="match status" value="2"/>
</dbReference>
<feature type="domain" description="Rhamnogalacturonase A/B/Epimerase-like pectate lyase" evidence="5">
    <location>
        <begin position="384"/>
        <end position="461"/>
    </location>
</feature>
<sequence length="1013" mass="108715">MYQRLIGACAALLALLAVQPATASQSVYTRAPAEPGAINVAGVGDGRTDDSAAIQQAIDKAADKGGGGIVFLPEGTYRITRTLYLWPGVRIFGIGEKRPVILLGAATPGFQRGVAHMLTFAGARPGAGPAQRGPVAFPPAGSVPFNKNVPDANSGTFYSALGNIDFRILDGNQAATAIRFHAAQHSFVSHADFDIGSGLAGLYHVANHAEDLHFRGGRYGILAEKTSPAWPFALVDSTFEGQRDAAIREHEAGLTLVNVAFRNVPVGIEIDRGYGDWLWGQDVRFENVSKAAVIISNENNVYTQVGFQNVLAANTPVFARFRDSGKTVKGVAAAYKVASFSYGLTLPGVGQMGTFKTGMRAERIAELPAPSPPVIRPLPPVSEWVSVRSMGAKGDDKTDDTAAIQKAIDSHRVVYLPTGFYRVSDTLRLRPDTVLLGLHPGLTQIVLPDGTAGYQGIGSPKALIESARGGEAIVAGLGLDTNGANPRSTALLWMAGVRSLVNDVKFQGGHGTNRYDGSRVNPYNNNATADPDTARRWDGQYASLWVTAGGGGTFANIWSPSTFAHPGILISDTQTPGRIIQASVEHHVRTEIGLNRVANWELLAAQTEGEAGESGDAVALEIRDSRNILIANFHGYRVTRTRKAAPAAVTIYNSHDIRFRNVHVNGESGLATCDENGCATFLRLTKFPFENAIRDVSHGLDVREREFAVLDVPATRGPTKPATLGSGKLEKLAGDFHSIGGGAVDAQGKLYFIDRFFRRIWSWSDAGRLELVRDAALDPVNLTVDRSGNLLVLSSFGRNGTVYSFRPGAPDTELTVIPATPSAGRTDTALVLPVNWWNNGEFKDQLDPETYQFTTLAEMFARDVAVPKTREYVSPDGSIALPASRVFQQGPPDHRGLRFSDSLDSYGFIQARPGEPVFVTNGSENRTYSGVVGASGEITNLTPFAERGGEGVVADRQGRVYVANGQIFVFAPDGRQLGRIDVPERPLQLVLGGGDRQTLFILTHHTLYALDLR</sequence>
<dbReference type="Pfam" id="PF08450">
    <property type="entry name" value="SGL"/>
    <property type="match status" value="1"/>
</dbReference>
<accession>A0A2K8MPS0</accession>
<dbReference type="SUPFAM" id="SSF51126">
    <property type="entry name" value="Pectin lyase-like"/>
    <property type="match status" value="2"/>
</dbReference>
<feature type="domain" description="Rhamnogalacturonase A/B/Epimerase-like pectate lyase" evidence="5">
    <location>
        <begin position="43"/>
        <end position="279"/>
    </location>
</feature>
<dbReference type="InterPro" id="IPR011050">
    <property type="entry name" value="Pectin_lyase_fold/virulence"/>
</dbReference>
<dbReference type="Pfam" id="PF12708">
    <property type="entry name" value="Pect-lyase_RHGA_epim"/>
    <property type="match status" value="2"/>
</dbReference>
<evidence type="ECO:0000259" key="4">
    <source>
        <dbReference type="Pfam" id="PF08450"/>
    </source>
</evidence>
<dbReference type="InterPro" id="IPR024535">
    <property type="entry name" value="RHGA/B-epi-like_pectate_lyase"/>
</dbReference>
<dbReference type="KEGG" id="sphc:CVN68_20085"/>
<dbReference type="InterPro" id="IPR013658">
    <property type="entry name" value="SGL"/>
</dbReference>
<dbReference type="Gene3D" id="2.160.20.10">
    <property type="entry name" value="Single-stranded right-handed beta-helix, Pectin lyase-like"/>
    <property type="match status" value="2"/>
</dbReference>
<dbReference type="RefSeq" id="WP_100283765.1">
    <property type="nucleotide sequence ID" value="NZ_CP024923.1"/>
</dbReference>
<dbReference type="InterPro" id="IPR011042">
    <property type="entry name" value="6-blade_b-propeller_TolB-like"/>
</dbReference>